<organism evidence="2 3">
    <name type="scientific">Chryseobacterium pennae</name>
    <dbReference type="NCBI Taxonomy" id="2258962"/>
    <lineage>
        <taxon>Bacteria</taxon>
        <taxon>Pseudomonadati</taxon>
        <taxon>Bacteroidota</taxon>
        <taxon>Flavobacteriia</taxon>
        <taxon>Flavobacteriales</taxon>
        <taxon>Weeksellaceae</taxon>
        <taxon>Chryseobacterium group</taxon>
        <taxon>Chryseobacterium</taxon>
    </lineage>
</organism>
<dbReference type="Pfam" id="PF04218">
    <property type="entry name" value="CENP-B_N"/>
    <property type="match status" value="1"/>
</dbReference>
<evidence type="ECO:0000259" key="1">
    <source>
        <dbReference type="Pfam" id="PF04218"/>
    </source>
</evidence>
<sequence length="148" mass="17834">MDFKEIHMGNLIKIRVREKKMGLLRICGFLKCTAEEIEKMYISSSIDSDMLLKWSKLLEYDFFRIYSQHIILYAPCNSDQEKEQSKEDSGLPNFRKSLYTREIIDFMLNQYNSGNMSRQEIYQRYNIPKSTFHKWLNKYNSELKESEE</sequence>
<dbReference type="InterPro" id="IPR007889">
    <property type="entry name" value="HTH_Psq"/>
</dbReference>
<dbReference type="AlphaFoldDB" id="A0A3D9CE06"/>
<evidence type="ECO:0000313" key="3">
    <source>
        <dbReference type="Proteomes" id="UP000256686"/>
    </source>
</evidence>
<feature type="domain" description="HTH psq-type" evidence="1">
    <location>
        <begin position="107"/>
        <end position="139"/>
    </location>
</feature>
<dbReference type="SUPFAM" id="SSF46689">
    <property type="entry name" value="Homeodomain-like"/>
    <property type="match status" value="1"/>
</dbReference>
<dbReference type="GO" id="GO:0003677">
    <property type="term" value="F:DNA binding"/>
    <property type="evidence" value="ECO:0007669"/>
    <property type="project" value="InterPro"/>
</dbReference>
<dbReference type="Proteomes" id="UP000256686">
    <property type="component" value="Unassembled WGS sequence"/>
</dbReference>
<proteinExistence type="predicted"/>
<gene>
    <name evidence="2" type="ORF">DRF65_04475</name>
</gene>
<comment type="caution">
    <text evidence="2">The sequence shown here is derived from an EMBL/GenBank/DDBJ whole genome shotgun (WGS) entry which is preliminary data.</text>
</comment>
<reference evidence="3" key="1">
    <citation type="submission" date="2018-06" db="EMBL/GenBank/DDBJ databases">
        <authorList>
            <person name="Lum Nde A."/>
            <person name="Hugo C."/>
        </authorList>
    </citation>
    <scope>NUCLEOTIDE SEQUENCE [LARGE SCALE GENOMIC DNA]</scope>
    <source>
        <strain evidence="3">1_F178</strain>
    </source>
</reference>
<protein>
    <submittedName>
        <fullName evidence="2">Transposase</fullName>
    </submittedName>
</protein>
<evidence type="ECO:0000313" key="2">
    <source>
        <dbReference type="EMBL" id="REC64007.1"/>
    </source>
</evidence>
<dbReference type="EMBL" id="QNVT01000002">
    <property type="protein sequence ID" value="REC64007.1"/>
    <property type="molecule type" value="Genomic_DNA"/>
</dbReference>
<accession>A0A3D9CE06</accession>
<dbReference type="Gene3D" id="1.10.10.60">
    <property type="entry name" value="Homeodomain-like"/>
    <property type="match status" value="1"/>
</dbReference>
<keyword evidence="3" id="KW-1185">Reference proteome</keyword>
<dbReference type="InterPro" id="IPR009057">
    <property type="entry name" value="Homeodomain-like_sf"/>
</dbReference>
<name>A0A3D9CE06_9FLAO</name>